<reference evidence="1" key="1">
    <citation type="submission" date="2016-05" db="EMBL/GenBank/DDBJ databases">
        <title>Microbial consortia oxidize butane by reversing methanogenesis.</title>
        <authorList>
            <person name="Laso-Perez R."/>
            <person name="Richter M."/>
            <person name="Wegener G."/>
            <person name="Musat F."/>
        </authorList>
    </citation>
    <scope>NUCLEOTIDE SEQUENCE [LARGE SCALE GENOMIC DNA]</scope>
    <source>
        <strain evidence="1">BOX2</strain>
    </source>
</reference>
<accession>A0A1F2P9F3</accession>
<sequence length="112" mass="13211">MRSCGIVTAPIPTVISILTKRKAESRKRIKYHLTIRSDRLLSSLFRIALLAQVHIQLSGIRTKTFVFKYSPSSIYLRITQVYFTFLNKIVKFIYDNHDRCVKKIRFKTNQFL</sequence>
<comment type="caution">
    <text evidence="1">The sequence shown here is derived from an EMBL/GenBank/DDBJ whole genome shotgun (WGS) entry which is preliminary data.</text>
</comment>
<evidence type="ECO:0000313" key="1">
    <source>
        <dbReference type="EMBL" id="OFV67655.1"/>
    </source>
</evidence>
<dbReference type="EMBL" id="LYOS01000003">
    <property type="protein sequence ID" value="OFV67655.1"/>
    <property type="molecule type" value="Genomic_DNA"/>
</dbReference>
<dbReference type="Proteomes" id="UP000186940">
    <property type="component" value="Unassembled WGS sequence"/>
</dbReference>
<evidence type="ECO:0000313" key="2">
    <source>
        <dbReference type="Proteomes" id="UP000186940"/>
    </source>
</evidence>
<name>A0A1F2P9F3_9EURY</name>
<keyword evidence="2" id="KW-1185">Reference proteome</keyword>
<dbReference type="AlphaFoldDB" id="A0A1F2P9F3"/>
<organism evidence="1 2">
    <name type="scientific">Candidatus Syntropharchaeum caldarium</name>
    <dbReference type="NCBI Taxonomy" id="1838285"/>
    <lineage>
        <taxon>Archaea</taxon>
        <taxon>Methanobacteriati</taxon>
        <taxon>Methanobacteriota</taxon>
        <taxon>Stenosarchaea group</taxon>
        <taxon>Methanomicrobia</taxon>
        <taxon>Methanosarcinales</taxon>
        <taxon>ANME-2 cluster</taxon>
        <taxon>Candidatus Syntropharchaeum</taxon>
    </lineage>
</organism>
<proteinExistence type="predicted"/>
<gene>
    <name evidence="1" type="ORF">SCAL_001030</name>
</gene>
<dbReference type="STRING" id="1838285.SCAL_001030"/>
<protein>
    <submittedName>
        <fullName evidence="1">Uncharacterized protein</fullName>
    </submittedName>
</protein>